<keyword evidence="1" id="KW-0812">Transmembrane</keyword>
<dbReference type="HOGENOM" id="CLU_070327_2_0_4"/>
<proteinExistence type="predicted"/>
<dbReference type="SUPFAM" id="SSF48317">
    <property type="entry name" value="Acid phosphatase/Vanadium-dependent haloperoxidase"/>
    <property type="match status" value="1"/>
</dbReference>
<feature type="transmembrane region" description="Helical" evidence="1">
    <location>
        <begin position="98"/>
        <end position="118"/>
    </location>
</feature>
<feature type="transmembrane region" description="Helical" evidence="1">
    <location>
        <begin position="178"/>
        <end position="197"/>
    </location>
</feature>
<dbReference type="Gene3D" id="1.20.144.10">
    <property type="entry name" value="Phosphatidic acid phosphatase type 2/haloperoxidase"/>
    <property type="match status" value="1"/>
</dbReference>
<dbReference type="AlphaFoldDB" id="A0A076PUL7"/>
<keyword evidence="1" id="KW-0472">Membrane</keyword>
<name>A0A076PUL7_COMTE</name>
<dbReference type="KEGG" id="ctes:O987_14480"/>
<feature type="transmembrane region" description="Helical" evidence="1">
    <location>
        <begin position="209"/>
        <end position="228"/>
    </location>
</feature>
<dbReference type="InterPro" id="IPR036938">
    <property type="entry name" value="PAP2/HPO_sf"/>
</dbReference>
<evidence type="ECO:0000256" key="1">
    <source>
        <dbReference type="SAM" id="Phobius"/>
    </source>
</evidence>
<dbReference type="Proteomes" id="UP000028782">
    <property type="component" value="Chromosome"/>
</dbReference>
<feature type="transmembrane region" description="Helical" evidence="1">
    <location>
        <begin position="9"/>
        <end position="29"/>
    </location>
</feature>
<dbReference type="EMBL" id="CP006704">
    <property type="protein sequence ID" value="AIJ47012.1"/>
    <property type="molecule type" value="Genomic_DNA"/>
</dbReference>
<sequence>MSNNINKKFFVNHLLIPITFLALTFYYFMYLGGDSLVAAKIYALQGYEWSLNDHWVTNKLLHKGGKHLSTLAIVVIIALYIFVLASKSEQRKKWRSPLLYLILSCLVSVILVSLLKALTNMDCPWNLNQFGGDRPFIGLFEHRPQEMGSGKCFPAGHASAGYAWVSLYFFFKMIIPKYRWLGLLCGIMVGLTFGISQQLRGAHFISHDIATIFICWLIATLLFIFFSIKKYTVKNGKQLESQHL</sequence>
<dbReference type="CDD" id="cd03396">
    <property type="entry name" value="PAP2_like_6"/>
    <property type="match status" value="1"/>
</dbReference>
<evidence type="ECO:0000313" key="3">
    <source>
        <dbReference type="EMBL" id="AIJ47012.1"/>
    </source>
</evidence>
<feature type="domain" description="Phosphatidic acid phosphatase type 2/haloperoxidase" evidence="2">
    <location>
        <begin position="98"/>
        <end position="227"/>
    </location>
</feature>
<evidence type="ECO:0000259" key="2">
    <source>
        <dbReference type="Pfam" id="PF01569"/>
    </source>
</evidence>
<protein>
    <submittedName>
        <fullName evidence="3">Phosphoesterase</fullName>
    </submittedName>
</protein>
<gene>
    <name evidence="3" type="ORF">O987_14480</name>
</gene>
<reference evidence="3 4" key="1">
    <citation type="journal article" date="2014" name="Genome Announc.">
        <title>Complete Genome Sequence of Polychlorinated Biphenyl Degrader Comamonas testosteroni TK102 (NBRC 109938).</title>
        <authorList>
            <person name="Fukuda K."/>
            <person name="Hosoyama A."/>
            <person name="Tsuchikane K."/>
            <person name="Ohji S."/>
            <person name="Yamazoe A."/>
            <person name="Fujita N."/>
            <person name="Shintani M."/>
            <person name="Kimbara K."/>
        </authorList>
    </citation>
    <scope>NUCLEOTIDE SEQUENCE [LARGE SCALE GENOMIC DNA]</scope>
    <source>
        <strain evidence="3">TK102</strain>
    </source>
</reference>
<keyword evidence="1" id="KW-1133">Transmembrane helix</keyword>
<dbReference type="Pfam" id="PF01569">
    <property type="entry name" value="PAP2"/>
    <property type="match status" value="1"/>
</dbReference>
<dbReference type="InterPro" id="IPR000326">
    <property type="entry name" value="PAP2/HPO"/>
</dbReference>
<organism evidence="3 4">
    <name type="scientific">Comamonas testosteroni TK102</name>
    <dbReference type="NCBI Taxonomy" id="1392005"/>
    <lineage>
        <taxon>Bacteria</taxon>
        <taxon>Pseudomonadati</taxon>
        <taxon>Pseudomonadota</taxon>
        <taxon>Betaproteobacteria</taxon>
        <taxon>Burkholderiales</taxon>
        <taxon>Comamonadaceae</taxon>
        <taxon>Comamonas</taxon>
    </lineage>
</organism>
<evidence type="ECO:0000313" key="4">
    <source>
        <dbReference type="Proteomes" id="UP000028782"/>
    </source>
</evidence>
<accession>A0A076PUL7</accession>
<dbReference type="RefSeq" id="WP_034356759.1">
    <property type="nucleotide sequence ID" value="NZ_CP006704.1"/>
</dbReference>
<feature type="transmembrane region" description="Helical" evidence="1">
    <location>
        <begin position="153"/>
        <end position="171"/>
    </location>
</feature>
<feature type="transmembrane region" description="Helical" evidence="1">
    <location>
        <begin position="68"/>
        <end position="86"/>
    </location>
</feature>